<dbReference type="Pfam" id="PF04185">
    <property type="entry name" value="Phosphoesterase"/>
    <property type="match status" value="1"/>
</dbReference>
<dbReference type="GO" id="GO:0009395">
    <property type="term" value="P:phospholipid catabolic process"/>
    <property type="evidence" value="ECO:0007669"/>
    <property type="project" value="TreeGrafter"/>
</dbReference>
<reference evidence="2" key="1">
    <citation type="submission" date="2013-07" db="EMBL/GenBank/DDBJ databases">
        <title>The genome of an arbuscular mycorrhizal fungus provides insights into the evolution of the oldest plant symbiosis.</title>
        <authorList>
            <consortium name="DOE Joint Genome Institute"/>
            <person name="Tisserant E."/>
            <person name="Malbreil M."/>
            <person name="Kuo A."/>
            <person name="Kohler A."/>
            <person name="Symeonidi A."/>
            <person name="Balestrini R."/>
            <person name="Charron P."/>
            <person name="Duensing N."/>
            <person name="Frei-dit-Frey N."/>
            <person name="Gianinazzi-Pearson V."/>
            <person name="Gilbert B."/>
            <person name="Handa Y."/>
            <person name="Hijri M."/>
            <person name="Kaul R."/>
            <person name="Kawaguchi M."/>
            <person name="Krajinski F."/>
            <person name="Lammers P."/>
            <person name="Lapierre D."/>
            <person name="Masclaux F.G."/>
            <person name="Murat C."/>
            <person name="Morin E."/>
            <person name="Ndikumana S."/>
            <person name="Pagni M."/>
            <person name="Petitpierre D."/>
            <person name="Requena N."/>
            <person name="Rosikiewicz P."/>
            <person name="Riley R."/>
            <person name="Saito K."/>
            <person name="San Clemente H."/>
            <person name="Shapiro H."/>
            <person name="van Tuinen D."/>
            <person name="Becard G."/>
            <person name="Bonfante P."/>
            <person name="Paszkowski U."/>
            <person name="Shachar-Hill Y."/>
            <person name="Young J.P."/>
            <person name="Sanders I.R."/>
            <person name="Henrissat B."/>
            <person name="Rensing S.A."/>
            <person name="Grigoriev I.V."/>
            <person name="Corradi N."/>
            <person name="Roux C."/>
            <person name="Martin F."/>
        </authorList>
    </citation>
    <scope>NUCLEOTIDE SEQUENCE</scope>
    <source>
        <strain evidence="2">DAOM 197198</strain>
    </source>
</reference>
<dbReference type="InterPro" id="IPR007312">
    <property type="entry name" value="Phosphoesterase"/>
</dbReference>
<evidence type="ECO:0000256" key="1">
    <source>
        <dbReference type="ARBA" id="ARBA00022801"/>
    </source>
</evidence>
<dbReference type="eggNOG" id="ENOG502QSRP">
    <property type="taxonomic scope" value="Eukaryota"/>
</dbReference>
<proteinExistence type="predicted"/>
<dbReference type="VEuPathDB" id="FungiDB:RhiirFUN_025715"/>
<evidence type="ECO:0008006" key="3">
    <source>
        <dbReference type="Google" id="ProtNLM"/>
    </source>
</evidence>
<protein>
    <recommendedName>
        <fullName evidence="3">Phosphoesterase family-domain-containing protein</fullName>
    </recommendedName>
</protein>
<dbReference type="AlphaFoldDB" id="U9UMZ2"/>
<dbReference type="EMBL" id="KI277789">
    <property type="protein sequence ID" value="ESA19958.1"/>
    <property type="molecule type" value="Genomic_DNA"/>
</dbReference>
<sequence>MKYFNIITLLAVTFIIFCMRTAGKIVKGKYFDRFFLIIFENTDYVTAVNDPYLSDLTNRQDGILLSNFFAVEHPSEPNYIAQIYGSTLGILDDADYNVTGKNLVDLLEDKGISWKAYMENYPGNCYQYSFGPSNDSYARKHNPFISMVNIHDDPVRCAKIVNASQLDMDISTNSVPQFAYYTPNQDNDAHDTNLTFAMTWFKGWFEPKLQDPAFTTNTLFFITFDESESKGEPNQIFSSLLGTPVQPNVNHNDDTYYTHFSIAKTIEENWDLHDLGRNDTTATPFTKFLIIAGKA</sequence>
<evidence type="ECO:0000313" key="2">
    <source>
        <dbReference type="EMBL" id="ESA19958.1"/>
    </source>
</evidence>
<name>U9UMZ2_RHIID</name>
<dbReference type="HOGENOM" id="CLU_027977_3_0_1"/>
<dbReference type="PANTHER" id="PTHR31956:SF8">
    <property type="entry name" value="ACID PHOSPHATASE PHOA (AFU_ORTHOLOGUE AFUA_1G03570)"/>
    <property type="match status" value="1"/>
</dbReference>
<gene>
    <name evidence="2" type="ORF">GLOINDRAFT_19044</name>
</gene>
<dbReference type="Gene3D" id="3.40.720.10">
    <property type="entry name" value="Alkaline Phosphatase, subunit A"/>
    <property type="match status" value="1"/>
</dbReference>
<keyword evidence="1" id="KW-0378">Hydrolase</keyword>
<dbReference type="GO" id="GO:0016788">
    <property type="term" value="F:hydrolase activity, acting on ester bonds"/>
    <property type="evidence" value="ECO:0007669"/>
    <property type="project" value="InterPro"/>
</dbReference>
<dbReference type="InterPro" id="IPR017850">
    <property type="entry name" value="Alkaline_phosphatase_core_sf"/>
</dbReference>
<organism evidence="2">
    <name type="scientific">Rhizophagus irregularis (strain DAOM 181602 / DAOM 197198 / MUCL 43194)</name>
    <name type="common">Arbuscular mycorrhizal fungus</name>
    <name type="synonym">Glomus intraradices</name>
    <dbReference type="NCBI Taxonomy" id="747089"/>
    <lineage>
        <taxon>Eukaryota</taxon>
        <taxon>Fungi</taxon>
        <taxon>Fungi incertae sedis</taxon>
        <taxon>Mucoromycota</taxon>
        <taxon>Glomeromycotina</taxon>
        <taxon>Glomeromycetes</taxon>
        <taxon>Glomerales</taxon>
        <taxon>Glomeraceae</taxon>
        <taxon>Rhizophagus</taxon>
    </lineage>
</organism>
<accession>U9UMZ2</accession>
<dbReference type="PANTHER" id="PTHR31956">
    <property type="entry name" value="NON-SPECIFIC PHOSPHOLIPASE C4-RELATED"/>
    <property type="match status" value="1"/>
</dbReference>